<name>A0A0G3HF18_9CORY</name>
<evidence type="ECO:0000313" key="2">
    <source>
        <dbReference type="Proteomes" id="UP000035548"/>
    </source>
</evidence>
<reference evidence="1 2" key="1">
    <citation type="journal article" date="2015" name="Genome Announc.">
        <title>Virulence Factor Genes Detected in the Complete Genome Sequence of Corynebacterium uterequi DSM 45634, Isolated from the Uterus of a Maiden Mare.</title>
        <authorList>
            <person name="Ruckert C."/>
            <person name="Kriete M."/>
            <person name="Jaenicke S."/>
            <person name="Winkler A."/>
            <person name="Tauch A."/>
        </authorList>
    </citation>
    <scope>NUCLEOTIDE SEQUENCE [LARGE SCALE GENOMIC DNA]</scope>
    <source>
        <strain evidence="1 2">DSM 45634</strain>
    </source>
</reference>
<reference evidence="2" key="2">
    <citation type="submission" date="2015-05" db="EMBL/GenBank/DDBJ databases">
        <title>Complete genome sequence of Corynebacterium uterequi DSM 45634, isolated from the uterus of a maiden mare.</title>
        <authorList>
            <person name="Ruckert C."/>
            <person name="Albersmeier A."/>
            <person name="Winkler A."/>
            <person name="Tauch A."/>
        </authorList>
    </citation>
    <scope>NUCLEOTIDE SEQUENCE [LARGE SCALE GENOMIC DNA]</scope>
    <source>
        <strain evidence="2">DSM 45634</strain>
    </source>
</reference>
<dbReference type="AlphaFoldDB" id="A0A0G3HF18"/>
<accession>A0A0G3HF18</accession>
<dbReference type="Proteomes" id="UP000035548">
    <property type="component" value="Chromosome"/>
</dbReference>
<dbReference type="KEGG" id="cut:CUTER_09890"/>
<proteinExistence type="predicted"/>
<sequence>MEKIVSVRMAQKIASSLMGAGDPLVKGALGLYGLAVGSHGAPAVRNLL</sequence>
<evidence type="ECO:0000313" key="1">
    <source>
        <dbReference type="EMBL" id="AKK11946.1"/>
    </source>
</evidence>
<gene>
    <name evidence="1" type="ORF">CUTER_09890</name>
</gene>
<protein>
    <submittedName>
        <fullName evidence="1">Uncharacterized protein</fullName>
    </submittedName>
</protein>
<keyword evidence="2" id="KW-1185">Reference proteome</keyword>
<dbReference type="EMBL" id="CP011546">
    <property type="protein sequence ID" value="AKK11946.1"/>
    <property type="molecule type" value="Genomic_DNA"/>
</dbReference>
<organism evidence="1 2">
    <name type="scientific">Corynebacterium uterequi</name>
    <dbReference type="NCBI Taxonomy" id="1072256"/>
    <lineage>
        <taxon>Bacteria</taxon>
        <taxon>Bacillati</taxon>
        <taxon>Actinomycetota</taxon>
        <taxon>Actinomycetes</taxon>
        <taxon>Mycobacteriales</taxon>
        <taxon>Corynebacteriaceae</taxon>
        <taxon>Corynebacterium</taxon>
    </lineage>
</organism>